<protein>
    <submittedName>
        <fullName evidence="2">GPI inositol-deacylase</fullName>
    </submittedName>
</protein>
<dbReference type="SUPFAM" id="SSF53474">
    <property type="entry name" value="alpha/beta-Hydrolases"/>
    <property type="match status" value="1"/>
</dbReference>
<dbReference type="Pfam" id="PF07819">
    <property type="entry name" value="PGAP1"/>
    <property type="match status" value="1"/>
</dbReference>
<proteinExistence type="predicted"/>
<organism evidence="2 3">
    <name type="scientific">Rhodococcus aetherivorans</name>
    <dbReference type="NCBI Taxonomy" id="191292"/>
    <lineage>
        <taxon>Bacteria</taxon>
        <taxon>Bacillati</taxon>
        <taxon>Actinomycetota</taxon>
        <taxon>Actinomycetes</taxon>
        <taxon>Mycobacteriales</taxon>
        <taxon>Nocardiaceae</taxon>
        <taxon>Rhodococcus</taxon>
    </lineage>
</organism>
<feature type="domain" description="GPI inositol-deacylase PGAP1-like alpha/beta" evidence="1">
    <location>
        <begin position="149"/>
        <end position="269"/>
    </location>
</feature>
<dbReference type="GO" id="GO:0016788">
    <property type="term" value="F:hydrolase activity, acting on ester bonds"/>
    <property type="evidence" value="ECO:0007669"/>
    <property type="project" value="InterPro"/>
</dbReference>
<dbReference type="Proteomes" id="UP001163947">
    <property type="component" value="Chromosome"/>
</dbReference>
<dbReference type="EMBL" id="CP106982">
    <property type="protein sequence ID" value="UYF95466.1"/>
    <property type="molecule type" value="Genomic_DNA"/>
</dbReference>
<gene>
    <name evidence="2" type="ORF">OCS65_06805</name>
</gene>
<dbReference type="KEGG" id="rav:AAT18_21475"/>
<reference evidence="2" key="1">
    <citation type="submission" date="2022-09" db="EMBL/GenBank/DDBJ databases">
        <title>The genome sequence of Rhodococcus aetherivorans N1.</title>
        <authorList>
            <person name="Jiang W."/>
        </authorList>
    </citation>
    <scope>NUCLEOTIDE SEQUENCE</scope>
    <source>
        <strain evidence="2">N1</strain>
    </source>
</reference>
<accession>A0AA46SF25</accession>
<dbReference type="Gene3D" id="3.40.50.1820">
    <property type="entry name" value="alpha/beta hydrolase"/>
    <property type="match status" value="1"/>
</dbReference>
<evidence type="ECO:0000259" key="1">
    <source>
        <dbReference type="Pfam" id="PF07819"/>
    </source>
</evidence>
<evidence type="ECO:0000313" key="2">
    <source>
        <dbReference type="EMBL" id="UYF95466.1"/>
    </source>
</evidence>
<evidence type="ECO:0000313" key="3">
    <source>
        <dbReference type="Proteomes" id="UP001163947"/>
    </source>
</evidence>
<sequence length="427" mass="45044">MKATGERSEASELARLLLDEVGAATGGVQAMHRSISDRVFGAVALGVGTPALAVKAAHDAIADGVYSAIRGAAAATGKLAALGLAESTGDRLPSESVRGAMAIAAVEGLIGDVLEAEGSPLALPMSVRVDSRAVPLTTEGLARAFPPATGRVVVFVHGLMETETTWRFGGRRTYGERLVDDLGCTSVFVRYNTGRRISANGRELSALLDALVRAWPRKVEQLALIGHSMGGLVARSACFYGTETDAAWTHRVRHVVSLGSPHLGAPLEQAVHYASAALVAVPELRPFGTLLRRRSAGIRDLNQGAVVDEDWSGRGIDDLRRAVCREVPLLDGAMHCFVSATLTRSPAHPLGRLLGDGLVLVPSASGHGRTRRIGFRMEDGMHRAPAHHLTLLNDDEVYRQLLMWLRTGPGGARPADGPSGSAGADRP</sequence>
<dbReference type="RefSeq" id="WP_050035828.1">
    <property type="nucleotide sequence ID" value="NZ_CP011341.1"/>
</dbReference>
<dbReference type="AlphaFoldDB" id="A0AA46SF25"/>
<dbReference type="GeneID" id="83620112"/>
<dbReference type="InterPro" id="IPR012908">
    <property type="entry name" value="PGAP1-ab_dom-like"/>
</dbReference>
<dbReference type="InterPro" id="IPR029058">
    <property type="entry name" value="AB_hydrolase_fold"/>
</dbReference>
<name>A0AA46SF25_9NOCA</name>